<keyword evidence="3" id="KW-1185">Reference proteome</keyword>
<sequence length="251" mass="28177">MSSLPLDSKGGNRASWTPAQDAFVVHFLAEQCSLGRFSNNGFKKEILRKAAEELNKKFNILMKMCGIVIFKAHPKAKAYRRTSFPLYDNLSIIYEGCMAEGKRQKSSRIPITQPCVEEKIPVQNCASPTISQPPSNERVEESGLSSENVVVMTQKDNRSKRCSAVPISLNRQKRDRTSVGERIANEISRMVTSSDRLCAVTPPTSTKDSYEICLEELQKIEELDEDTVIEAVKFIRDRQNAIAFMTLKGPL</sequence>
<feature type="compositionally biased region" description="Polar residues" evidence="1">
    <location>
        <begin position="126"/>
        <end position="135"/>
    </location>
</feature>
<gene>
    <name evidence="2" type="ORF">CKAN_01749900</name>
</gene>
<accession>A0A443PCI6</accession>
<protein>
    <recommendedName>
        <fullName evidence="4">Myb/SANT-like domain-containing protein</fullName>
    </recommendedName>
</protein>
<dbReference type="AlphaFoldDB" id="A0A443PCI6"/>
<dbReference type="Proteomes" id="UP000283530">
    <property type="component" value="Unassembled WGS sequence"/>
</dbReference>
<evidence type="ECO:0000313" key="2">
    <source>
        <dbReference type="EMBL" id="RWR88487.1"/>
    </source>
</evidence>
<evidence type="ECO:0000313" key="3">
    <source>
        <dbReference type="Proteomes" id="UP000283530"/>
    </source>
</evidence>
<evidence type="ECO:0000256" key="1">
    <source>
        <dbReference type="SAM" id="MobiDB-lite"/>
    </source>
</evidence>
<dbReference type="PANTHER" id="PTHR46929:SF3">
    <property type="entry name" value="MYB_SANT-LIKE DOMAIN-CONTAINING PROTEIN"/>
    <property type="match status" value="1"/>
</dbReference>
<evidence type="ECO:0008006" key="4">
    <source>
        <dbReference type="Google" id="ProtNLM"/>
    </source>
</evidence>
<dbReference type="PANTHER" id="PTHR46929">
    <property type="entry name" value="EXPRESSED PROTEIN"/>
    <property type="match status" value="1"/>
</dbReference>
<name>A0A443PCI6_9MAGN</name>
<reference evidence="2 3" key="1">
    <citation type="journal article" date="2019" name="Nat. Plants">
        <title>Stout camphor tree genome fills gaps in understanding of flowering plant genome evolution.</title>
        <authorList>
            <person name="Chaw S.M."/>
            <person name="Liu Y.C."/>
            <person name="Wu Y.W."/>
            <person name="Wang H.Y."/>
            <person name="Lin C.I."/>
            <person name="Wu C.S."/>
            <person name="Ke H.M."/>
            <person name="Chang L.Y."/>
            <person name="Hsu C.Y."/>
            <person name="Yang H.T."/>
            <person name="Sudianto E."/>
            <person name="Hsu M.H."/>
            <person name="Wu K.P."/>
            <person name="Wang L.N."/>
            <person name="Leebens-Mack J.H."/>
            <person name="Tsai I.J."/>
        </authorList>
    </citation>
    <scope>NUCLEOTIDE SEQUENCE [LARGE SCALE GENOMIC DNA]</scope>
    <source>
        <strain evidence="3">cv. Chaw 1501</strain>
        <tissue evidence="2">Young leaves</tissue>
    </source>
</reference>
<dbReference type="OrthoDB" id="76215at2759"/>
<feature type="region of interest" description="Disordered" evidence="1">
    <location>
        <begin position="126"/>
        <end position="145"/>
    </location>
</feature>
<proteinExistence type="predicted"/>
<dbReference type="EMBL" id="QPKB01000007">
    <property type="protein sequence ID" value="RWR88487.1"/>
    <property type="molecule type" value="Genomic_DNA"/>
</dbReference>
<organism evidence="2 3">
    <name type="scientific">Cinnamomum micranthum f. kanehirae</name>
    <dbReference type="NCBI Taxonomy" id="337451"/>
    <lineage>
        <taxon>Eukaryota</taxon>
        <taxon>Viridiplantae</taxon>
        <taxon>Streptophyta</taxon>
        <taxon>Embryophyta</taxon>
        <taxon>Tracheophyta</taxon>
        <taxon>Spermatophyta</taxon>
        <taxon>Magnoliopsida</taxon>
        <taxon>Magnoliidae</taxon>
        <taxon>Laurales</taxon>
        <taxon>Lauraceae</taxon>
        <taxon>Cinnamomum</taxon>
    </lineage>
</organism>
<comment type="caution">
    <text evidence="2">The sequence shown here is derived from an EMBL/GenBank/DDBJ whole genome shotgun (WGS) entry which is preliminary data.</text>
</comment>